<comment type="similarity">
    <text evidence="7">Belongs to the binding-protein-dependent transport system permease family.</text>
</comment>
<feature type="transmembrane region" description="Helical" evidence="7">
    <location>
        <begin position="81"/>
        <end position="101"/>
    </location>
</feature>
<keyword evidence="10" id="KW-1185">Reference proteome</keyword>
<reference evidence="9 10" key="1">
    <citation type="journal article" date="2019" name="Sci. Rep.">
        <title>Sulfobacillus thermotolerans: new insights into resistance and metabolic capacities of acidophilic chemolithotrophs.</title>
        <authorList>
            <person name="Panyushkina A.E."/>
            <person name="Babenko V.V."/>
            <person name="Nikitina A.S."/>
            <person name="Selezneva O.V."/>
            <person name="Tsaplina I.A."/>
            <person name="Letarova M.A."/>
            <person name="Kostryukova E.S."/>
            <person name="Letarov A.V."/>
        </authorList>
    </citation>
    <scope>NUCLEOTIDE SEQUENCE [LARGE SCALE GENOMIC DNA]</scope>
    <source>
        <strain evidence="9 10">Kr1</strain>
    </source>
</reference>
<dbReference type="Proteomes" id="UP000325292">
    <property type="component" value="Chromosome"/>
</dbReference>
<name>A0ABM6RVR4_9FIRM</name>
<evidence type="ECO:0000256" key="5">
    <source>
        <dbReference type="ARBA" id="ARBA00022989"/>
    </source>
</evidence>
<protein>
    <recommendedName>
        <fullName evidence="8">ABC transmembrane type-1 domain-containing protein</fullName>
    </recommendedName>
</protein>
<comment type="subcellular location">
    <subcellularLocation>
        <location evidence="1 7">Cell membrane</location>
        <topology evidence="1 7">Multi-pass membrane protein</topology>
    </subcellularLocation>
</comment>
<dbReference type="PROSITE" id="PS50928">
    <property type="entry name" value="ABC_TM1"/>
    <property type="match status" value="1"/>
</dbReference>
<proteinExistence type="inferred from homology"/>
<feature type="transmembrane region" description="Helical" evidence="7">
    <location>
        <begin position="179"/>
        <end position="196"/>
    </location>
</feature>
<dbReference type="InterPro" id="IPR035906">
    <property type="entry name" value="MetI-like_sf"/>
</dbReference>
<accession>A0ABM6RVR4</accession>
<dbReference type="Gene3D" id="1.10.3720.10">
    <property type="entry name" value="MetI-like"/>
    <property type="match status" value="1"/>
</dbReference>
<keyword evidence="4 7" id="KW-0812">Transmembrane</keyword>
<keyword evidence="2 7" id="KW-0813">Transport</keyword>
<feature type="transmembrane region" description="Helical" evidence="7">
    <location>
        <begin position="233"/>
        <end position="256"/>
    </location>
</feature>
<evidence type="ECO:0000256" key="2">
    <source>
        <dbReference type="ARBA" id="ARBA00022448"/>
    </source>
</evidence>
<dbReference type="PANTHER" id="PTHR30151">
    <property type="entry name" value="ALKANE SULFONATE ABC TRANSPORTER-RELATED, MEMBRANE SUBUNIT"/>
    <property type="match status" value="1"/>
</dbReference>
<feature type="transmembrane region" description="Helical" evidence="7">
    <location>
        <begin position="107"/>
        <end position="132"/>
    </location>
</feature>
<dbReference type="EMBL" id="CP019454">
    <property type="protein sequence ID" value="AUW95539.1"/>
    <property type="molecule type" value="Genomic_DNA"/>
</dbReference>
<dbReference type="SUPFAM" id="SSF161098">
    <property type="entry name" value="MetI-like"/>
    <property type="match status" value="1"/>
</dbReference>
<dbReference type="InterPro" id="IPR000515">
    <property type="entry name" value="MetI-like"/>
</dbReference>
<keyword evidence="3" id="KW-1003">Cell membrane</keyword>
<feature type="transmembrane region" description="Helical" evidence="7">
    <location>
        <begin position="139"/>
        <end position="159"/>
    </location>
</feature>
<keyword evidence="5 7" id="KW-1133">Transmembrane helix</keyword>
<feature type="transmembrane region" description="Helical" evidence="7">
    <location>
        <begin position="203"/>
        <end position="227"/>
    </location>
</feature>
<evidence type="ECO:0000256" key="3">
    <source>
        <dbReference type="ARBA" id="ARBA00022475"/>
    </source>
</evidence>
<evidence type="ECO:0000256" key="6">
    <source>
        <dbReference type="ARBA" id="ARBA00023136"/>
    </source>
</evidence>
<keyword evidence="6 7" id="KW-0472">Membrane</keyword>
<dbReference type="CDD" id="cd06261">
    <property type="entry name" value="TM_PBP2"/>
    <property type="match status" value="1"/>
</dbReference>
<evidence type="ECO:0000256" key="7">
    <source>
        <dbReference type="RuleBase" id="RU363032"/>
    </source>
</evidence>
<gene>
    <name evidence="9" type="ORF">BXT84_10605</name>
</gene>
<evidence type="ECO:0000313" key="9">
    <source>
        <dbReference type="EMBL" id="AUW95539.1"/>
    </source>
</evidence>
<evidence type="ECO:0000259" key="8">
    <source>
        <dbReference type="PROSITE" id="PS50928"/>
    </source>
</evidence>
<evidence type="ECO:0000256" key="1">
    <source>
        <dbReference type="ARBA" id="ARBA00004651"/>
    </source>
</evidence>
<evidence type="ECO:0000256" key="4">
    <source>
        <dbReference type="ARBA" id="ARBA00022692"/>
    </source>
</evidence>
<organism evidence="9 10">
    <name type="scientific">Sulfobacillus thermotolerans</name>
    <dbReference type="NCBI Taxonomy" id="338644"/>
    <lineage>
        <taxon>Bacteria</taxon>
        <taxon>Bacillati</taxon>
        <taxon>Bacillota</taxon>
        <taxon>Clostridia</taxon>
        <taxon>Eubacteriales</taxon>
        <taxon>Clostridiales Family XVII. Incertae Sedis</taxon>
        <taxon>Sulfobacillus</taxon>
    </lineage>
</organism>
<feature type="transmembrane region" description="Helical" evidence="7">
    <location>
        <begin position="21"/>
        <end position="38"/>
    </location>
</feature>
<sequence>MEINSPSKPQIFNRHVSTVKSLGWQTLIVGIVVALWQIAVWRHWVNGFLTGSPVLIWQSARSMWSTGSLQTDIEITAIETLSGFVLGTVGGTVIGYSFWYWTGTSKVFQPFAVVFNGIPKIALAPLIIIWFGTGIQSKILLAFASTVVVALLAAYQGAMELDRDFERLLWAFGANRRQVFLHLILPGSMPWVVNAMRINVGLALVGAVIGEFIASQAGLGHAVFVAGNLFELNVVWVGVLVLSLMALVLYGGVAVVERLVIRGRPW</sequence>
<dbReference type="Pfam" id="PF00528">
    <property type="entry name" value="BPD_transp_1"/>
    <property type="match status" value="1"/>
</dbReference>
<evidence type="ECO:0000313" key="10">
    <source>
        <dbReference type="Proteomes" id="UP000325292"/>
    </source>
</evidence>
<dbReference type="PANTHER" id="PTHR30151:SF19">
    <property type="entry name" value="ABC TRANSPORTER PERMEASE"/>
    <property type="match status" value="1"/>
</dbReference>
<feature type="domain" description="ABC transmembrane type-1" evidence="8">
    <location>
        <begin position="69"/>
        <end position="253"/>
    </location>
</feature>